<name>A0A318ZQQ9_9EURO</name>
<evidence type="ECO:0000259" key="2">
    <source>
        <dbReference type="Pfam" id="PF17109"/>
    </source>
</evidence>
<proteinExistence type="predicted"/>
<feature type="domain" description="Nephrocystin 3-like N-terminal" evidence="3">
    <location>
        <begin position="280"/>
        <end position="451"/>
    </location>
</feature>
<organism evidence="4 5">
    <name type="scientific">Aspergillus saccharolyticus JOP 1030-1</name>
    <dbReference type="NCBI Taxonomy" id="1450539"/>
    <lineage>
        <taxon>Eukaryota</taxon>
        <taxon>Fungi</taxon>
        <taxon>Dikarya</taxon>
        <taxon>Ascomycota</taxon>
        <taxon>Pezizomycotina</taxon>
        <taxon>Eurotiomycetes</taxon>
        <taxon>Eurotiomycetidae</taxon>
        <taxon>Eurotiales</taxon>
        <taxon>Aspergillaceae</taxon>
        <taxon>Aspergillus</taxon>
        <taxon>Aspergillus subgen. Circumdati</taxon>
    </lineage>
</organism>
<protein>
    <submittedName>
        <fullName evidence="4">Uncharacterized protein</fullName>
    </submittedName>
</protein>
<dbReference type="SUPFAM" id="SSF48452">
    <property type="entry name" value="TPR-like"/>
    <property type="match status" value="1"/>
</dbReference>
<dbReference type="OrthoDB" id="448455at2759"/>
<dbReference type="PANTHER" id="PTHR10039:SF17">
    <property type="entry name" value="FUNGAL STAND N-TERMINAL GOODBYE DOMAIN-CONTAINING PROTEIN-RELATED"/>
    <property type="match status" value="1"/>
</dbReference>
<dbReference type="InterPro" id="IPR011990">
    <property type="entry name" value="TPR-like_helical_dom_sf"/>
</dbReference>
<dbReference type="Pfam" id="PF17109">
    <property type="entry name" value="Goodbye"/>
    <property type="match status" value="1"/>
</dbReference>
<dbReference type="EMBL" id="KZ821252">
    <property type="protein sequence ID" value="PYH42438.1"/>
    <property type="molecule type" value="Genomic_DNA"/>
</dbReference>
<accession>A0A318ZQQ9</accession>
<dbReference type="Proteomes" id="UP000248349">
    <property type="component" value="Unassembled WGS sequence"/>
</dbReference>
<dbReference type="InterPro" id="IPR056884">
    <property type="entry name" value="NPHP3-like_N"/>
</dbReference>
<evidence type="ECO:0000256" key="1">
    <source>
        <dbReference type="ARBA" id="ARBA00022737"/>
    </source>
</evidence>
<dbReference type="SUPFAM" id="SSF52540">
    <property type="entry name" value="P-loop containing nucleoside triphosphate hydrolases"/>
    <property type="match status" value="1"/>
</dbReference>
<dbReference type="InterPro" id="IPR031350">
    <property type="entry name" value="Goodbye_dom"/>
</dbReference>
<dbReference type="PANTHER" id="PTHR10039">
    <property type="entry name" value="AMELOGENIN"/>
    <property type="match status" value="1"/>
</dbReference>
<evidence type="ECO:0000259" key="3">
    <source>
        <dbReference type="Pfam" id="PF24883"/>
    </source>
</evidence>
<dbReference type="Pfam" id="PF24883">
    <property type="entry name" value="NPHP3_N"/>
    <property type="match status" value="1"/>
</dbReference>
<evidence type="ECO:0000313" key="4">
    <source>
        <dbReference type="EMBL" id="PYH42438.1"/>
    </source>
</evidence>
<evidence type="ECO:0000313" key="5">
    <source>
        <dbReference type="Proteomes" id="UP000248349"/>
    </source>
</evidence>
<dbReference type="RefSeq" id="XP_025428420.1">
    <property type="nucleotide sequence ID" value="XM_025573667.1"/>
</dbReference>
<keyword evidence="5" id="KW-1185">Reference proteome</keyword>
<dbReference type="Gene3D" id="3.40.50.300">
    <property type="entry name" value="P-loop containing nucleotide triphosphate hydrolases"/>
    <property type="match status" value="1"/>
</dbReference>
<gene>
    <name evidence="4" type="ORF">BP01DRAFT_347003</name>
</gene>
<feature type="domain" description="Fungal STAND N-terminal Goodbye" evidence="2">
    <location>
        <begin position="11"/>
        <end position="117"/>
    </location>
</feature>
<dbReference type="GeneID" id="37074895"/>
<dbReference type="InterPro" id="IPR027417">
    <property type="entry name" value="P-loop_NTPase"/>
</dbReference>
<dbReference type="Gene3D" id="1.25.40.10">
    <property type="entry name" value="Tetratricopeptide repeat domain"/>
    <property type="match status" value="1"/>
</dbReference>
<reference evidence="4 5" key="1">
    <citation type="submission" date="2016-12" db="EMBL/GenBank/DDBJ databases">
        <title>The genomes of Aspergillus section Nigri reveals drivers in fungal speciation.</title>
        <authorList>
            <consortium name="DOE Joint Genome Institute"/>
            <person name="Vesth T.C."/>
            <person name="Nybo J."/>
            <person name="Theobald S."/>
            <person name="Brandl J."/>
            <person name="Frisvad J.C."/>
            <person name="Nielsen K.F."/>
            <person name="Lyhne E.K."/>
            <person name="Kogle M.E."/>
            <person name="Kuo A."/>
            <person name="Riley R."/>
            <person name="Clum A."/>
            <person name="Nolan M."/>
            <person name="Lipzen A."/>
            <person name="Salamov A."/>
            <person name="Henrissat B."/>
            <person name="Wiebenga A."/>
            <person name="De Vries R.P."/>
            <person name="Grigoriev I.V."/>
            <person name="Mortensen U.H."/>
            <person name="Andersen M.R."/>
            <person name="Baker S.E."/>
        </authorList>
    </citation>
    <scope>NUCLEOTIDE SEQUENCE [LARGE SCALE GENOMIC DNA]</scope>
    <source>
        <strain evidence="4 5">JOP 1030-1</strain>
    </source>
</reference>
<keyword evidence="1" id="KW-0677">Repeat</keyword>
<sequence>MAQPNHFDHLWNQAKVRYKSVTGHNLDSPAVPSPASADELLTLLDARNSDFLSFRDKRSVLFHNLKALCTPIELVGNVVSTGASLVFAPSSACFNALLLLIDAARGVSSFYDSIDFLARLKIYLVNQVTPELRTTLMNVLVILLEVFGRSAQVIRSGTLGRTLTFAKNALLGRDNKLQGLLDQLEKLCQSENRLVAAETWAETKRTAHQMDKVSEDLGTLVLGQATFRNEFQQEMHKVRETIAAGSAKGEMSIARLREILKPSVHPLDAYQSLAKKRVSGTADWIFAEPLFRKWMAVDGEAPLLAICGSPGCGKSVLSQHVIHQLNELQKTREGNTGSVAYFFFSNSDTETKSVSQALRDCAWQVCQVDASYQAYLEAQISSADEIKTIRSAWRTLYSQCFALAHRAHRTMILVFDGLDEAFQDDREQFFELLSDVASCSGSAIKVLLVGRPEIYAELADAIGQIPCIQVDAVKNSADIRTFIDITMQKSRVLSRIPRDLESSIRDKLMEKSQGMFLWADLMLRELSRKTRASSMLESLTKAPKGLDEMLEHVLRGFSSKLEKEEAENLNTMLAWLACSDVPLTLRQLDFILQYDSLGGDGVFDLETMLRIQYASFFLVLREDGLTTADLQGTDAAAYFLQGPASDAIISEFQSNKDTTRVVFRHASIGEYLRNPGYGKVSDVSSSMPVGVNIVEAQKHILTHCLRLFQEVSAENEDPAGRISLIIYAHNHWRKHVRQLMSQDLIDASEKREMGPLLCRALASPDTVHCLNPIHWEFFASGDFRLVERLLHDDACSDLPTDDEMCVWLKSARQTSGGLFLDLAKYGAESWLEETIWSASNCFRLVWAVKLISEGKDLEILHEIPNTETVLEVARWTKVEENALWHERVGNCLSDFGHLDEAKYHADMSLRLQPQSVGASLDIARIYLKQNKRDEAITMHLEAEALYTRLFLAKEEPEYPDSDRPIMVSPYKLASLRLTLAELYEPEDDPLESAHWLHSALQLEVFSVRVVILVERLSGKLSRAPHRNPTMIIQLLQAMDRTARDHEDTILDFCLTQDQGIHRRFFPAIATAAHATGKVDWLVNQFLRARAIGVRDLRSHVVVSLDLCLAELYSRFRDEPRKAMAIWQRILALPRVEVDRDGHWEMTHARERAESCYAYQLFMDALRDHHNTETFLHETTTQAKWLFESPLNSETFIANRAGLYLGRWFLDHGDTEQARRYFRPYVKISLAGIEEIDFKWRANRLYKLTTFLVTAEDDANSIALFHAISDAHHLSVDGLESSDDEPGRWSWYCDVCTEEYDSCASCNKCRVCAADICKNCFPSVKQGTSSSRVCAPNHAWLLIPAASTPPEPGYIMIGDDSRLIEDFLANLAQSWQ</sequence>